<feature type="transmembrane region" description="Helical" evidence="8">
    <location>
        <begin position="349"/>
        <end position="369"/>
    </location>
</feature>
<dbReference type="Pfam" id="PF07681">
    <property type="entry name" value="DoxX"/>
    <property type="match status" value="1"/>
</dbReference>
<sequence>MSDKDGTEKESTDAPQSPLDTSSTGDLPRFGERHPTGGFVLDPHDDSDIGLGPVLPRYRDEPTTTDAGAASATPASGADPAVTDAAYGAETASTSVPDTSDLAAAIAAANAATEAISTSGTAPSGEETALSSEQRDEFGKLHNRRKGRERAAQARAEAEGIPAGAAATDVLEPPRGRRFGKPVGDESEELRAAKQAAKRGTTDLGLLVLRVAVGVILAAHGAQKLFGIWGGPGIDGFTKYLQNGADPSLGFERFTKVIAVSTGVVELGSGVMLIIGLLTPIAAAGAVGVMLSATLFKLTTLGSGFVFFSQDKGVEFELLLLFASVAIILTGPGKLSLDFNRGWARRPHIGSFVWLVIAVAAAVTVWILLNGANPLVKR</sequence>
<dbReference type="InterPro" id="IPR051907">
    <property type="entry name" value="DoxX-like_oxidoreductase"/>
</dbReference>
<dbReference type="InterPro" id="IPR032808">
    <property type="entry name" value="DoxX"/>
</dbReference>
<evidence type="ECO:0000256" key="2">
    <source>
        <dbReference type="ARBA" id="ARBA00006679"/>
    </source>
</evidence>
<reference evidence="10" key="1">
    <citation type="submission" date="2010-03" db="EMBL/GenBank/DDBJ databases">
        <title>The complete chromosome of Tsukamurella paurometabola DSM 20162.</title>
        <authorList>
            <consortium name="US DOE Joint Genome Institute (JGI-PGF)"/>
            <person name="Lucas S."/>
            <person name="Copeland A."/>
            <person name="Lapidus A."/>
            <person name="Glavina del Rio T."/>
            <person name="Dalin E."/>
            <person name="Tice H."/>
            <person name="Bruce D."/>
            <person name="Goodwin L."/>
            <person name="Pitluck S."/>
            <person name="Kyrpides N."/>
            <person name="Mavromatis K."/>
            <person name="Ivanova N."/>
            <person name="Mikhailova N."/>
            <person name="Munk A.C."/>
            <person name="Brettin T."/>
            <person name="Detter J.C."/>
            <person name="Tapia R."/>
            <person name="Han C."/>
            <person name="Larimer F."/>
            <person name="Land M."/>
            <person name="Hauser L."/>
            <person name="Markowitz V."/>
            <person name="Cheng J.-F."/>
            <person name="Hugenholtz P."/>
            <person name="Woyke T."/>
            <person name="Wu D."/>
            <person name="Jando M."/>
            <person name="Brambilla E."/>
            <person name="Klenk H.-P."/>
            <person name="Eisen J.A."/>
        </authorList>
    </citation>
    <scope>NUCLEOTIDE SEQUENCE [LARGE SCALE GENOMIC DNA]</scope>
    <source>
        <strain evidence="10">ATCC 8368 / DSM 20162 / CCUG 35730 / CIP 100753 / JCM 10117 / KCTC 9821 / NBRC 16120 / NCIMB 702349 / NCTC 13040</strain>
    </source>
</reference>
<dbReference type="STRING" id="521096.Tpau_2867"/>
<dbReference type="PANTHER" id="PTHR33452:SF1">
    <property type="entry name" value="INNER MEMBRANE PROTEIN YPHA-RELATED"/>
    <property type="match status" value="1"/>
</dbReference>
<organism evidence="9 10">
    <name type="scientific">Tsukamurella paurometabola (strain ATCC 8368 / DSM 20162 / CCUG 35730 / CIP 100753 / JCM 10117 / KCTC 9821 / NBRC 16120 / NCIMB 702349 / NCTC 13040)</name>
    <name type="common">Corynebacterium paurometabolum</name>
    <dbReference type="NCBI Taxonomy" id="521096"/>
    <lineage>
        <taxon>Bacteria</taxon>
        <taxon>Bacillati</taxon>
        <taxon>Actinomycetota</taxon>
        <taxon>Actinomycetes</taxon>
        <taxon>Mycobacteriales</taxon>
        <taxon>Tsukamurellaceae</taxon>
        <taxon>Tsukamurella</taxon>
    </lineage>
</organism>
<proteinExistence type="inferred from homology"/>
<dbReference type="GO" id="GO:0005886">
    <property type="term" value="C:plasma membrane"/>
    <property type="evidence" value="ECO:0007669"/>
    <property type="project" value="UniProtKB-SubCell"/>
</dbReference>
<evidence type="ECO:0000256" key="3">
    <source>
        <dbReference type="ARBA" id="ARBA00022475"/>
    </source>
</evidence>
<dbReference type="AlphaFoldDB" id="D5UTI0"/>
<keyword evidence="4 8" id="KW-0812">Transmembrane</keyword>
<dbReference type="Proteomes" id="UP000001213">
    <property type="component" value="Chromosome"/>
</dbReference>
<dbReference type="EMBL" id="CP001966">
    <property type="protein sequence ID" value="ADG79465.1"/>
    <property type="molecule type" value="Genomic_DNA"/>
</dbReference>
<dbReference type="PANTHER" id="PTHR33452">
    <property type="entry name" value="OXIDOREDUCTASE CATD-RELATED"/>
    <property type="match status" value="1"/>
</dbReference>
<keyword evidence="10" id="KW-1185">Reference proteome</keyword>
<evidence type="ECO:0000256" key="5">
    <source>
        <dbReference type="ARBA" id="ARBA00022989"/>
    </source>
</evidence>
<dbReference type="KEGG" id="tpr:Tpau_2867"/>
<feature type="transmembrane region" description="Helical" evidence="8">
    <location>
        <begin position="316"/>
        <end position="337"/>
    </location>
</feature>
<feature type="compositionally biased region" description="Basic and acidic residues" evidence="7">
    <location>
        <begin position="1"/>
        <end position="12"/>
    </location>
</feature>
<feature type="compositionally biased region" description="Polar residues" evidence="7">
    <location>
        <begin position="13"/>
        <end position="25"/>
    </location>
</feature>
<reference evidence="9 10" key="2">
    <citation type="journal article" date="2011" name="Stand. Genomic Sci.">
        <title>Complete genome sequence of Tsukamurella paurometabola type strain (no. 33).</title>
        <authorList>
            <person name="Munk A.C."/>
            <person name="Lapidus A."/>
            <person name="Lucas S."/>
            <person name="Nolan M."/>
            <person name="Tice H."/>
            <person name="Cheng J.F."/>
            <person name="Del Rio T.G."/>
            <person name="Goodwin L."/>
            <person name="Pitluck S."/>
            <person name="Liolios K."/>
            <person name="Huntemann M."/>
            <person name="Ivanova N."/>
            <person name="Mavromatis K."/>
            <person name="Mikhailova N."/>
            <person name="Pati A."/>
            <person name="Chen A."/>
            <person name="Palaniappan K."/>
            <person name="Tapia R."/>
            <person name="Han C."/>
            <person name="Land M."/>
            <person name="Hauser L."/>
            <person name="Chang Y.J."/>
            <person name="Jeffries C.D."/>
            <person name="Brettin T."/>
            <person name="Yasawong M."/>
            <person name="Brambilla E.M."/>
            <person name="Rohde M."/>
            <person name="Sikorski J."/>
            <person name="Goker M."/>
            <person name="Detter J.C."/>
            <person name="Woyke T."/>
            <person name="Bristow J."/>
            <person name="Eisen J.A."/>
            <person name="Markowitz V."/>
            <person name="Hugenholtz P."/>
            <person name="Kyrpides N.C."/>
            <person name="Klenk H.P."/>
        </authorList>
    </citation>
    <scope>NUCLEOTIDE SEQUENCE [LARGE SCALE GENOMIC DNA]</scope>
    <source>
        <strain evidence="10">ATCC 8368 / DSM 20162 / CCUG 35730 / CIP 100753 / JCM 10117 / KCTC 9821 / NBRC 16120 / NCIMB 702349 / NCTC 13040</strain>
    </source>
</reference>
<feature type="compositionally biased region" description="Basic and acidic residues" evidence="7">
    <location>
        <begin position="149"/>
        <end position="158"/>
    </location>
</feature>
<protein>
    <submittedName>
        <fullName evidence="9">DoxX family protein</fullName>
    </submittedName>
</protein>
<dbReference type="HOGENOM" id="CLU_058421_0_0_11"/>
<evidence type="ECO:0000256" key="8">
    <source>
        <dbReference type="SAM" id="Phobius"/>
    </source>
</evidence>
<evidence type="ECO:0000256" key="7">
    <source>
        <dbReference type="SAM" id="MobiDB-lite"/>
    </source>
</evidence>
<comment type="similarity">
    <text evidence="2">Belongs to the DoxX family.</text>
</comment>
<dbReference type="RefSeq" id="WP_013127479.1">
    <property type="nucleotide sequence ID" value="NC_014158.1"/>
</dbReference>
<evidence type="ECO:0000256" key="1">
    <source>
        <dbReference type="ARBA" id="ARBA00004651"/>
    </source>
</evidence>
<evidence type="ECO:0000313" key="10">
    <source>
        <dbReference type="Proteomes" id="UP000001213"/>
    </source>
</evidence>
<gene>
    <name evidence="9" type="ordered locus">Tpau_2867</name>
</gene>
<comment type="subcellular location">
    <subcellularLocation>
        <location evidence="1">Cell membrane</location>
        <topology evidence="1">Multi-pass membrane protein</topology>
    </subcellularLocation>
</comment>
<evidence type="ECO:0000313" key="9">
    <source>
        <dbReference type="EMBL" id="ADG79465.1"/>
    </source>
</evidence>
<feature type="compositionally biased region" description="Low complexity" evidence="7">
    <location>
        <begin position="64"/>
        <end position="81"/>
    </location>
</feature>
<dbReference type="eggNOG" id="COG2259">
    <property type="taxonomic scope" value="Bacteria"/>
</dbReference>
<accession>D5UTI0</accession>
<name>D5UTI0_TSUPD</name>
<keyword evidence="6 8" id="KW-0472">Membrane</keyword>
<feature type="region of interest" description="Disordered" evidence="7">
    <location>
        <begin position="1"/>
        <end position="84"/>
    </location>
</feature>
<evidence type="ECO:0000256" key="6">
    <source>
        <dbReference type="ARBA" id="ARBA00023136"/>
    </source>
</evidence>
<keyword evidence="3" id="KW-1003">Cell membrane</keyword>
<feature type="region of interest" description="Disordered" evidence="7">
    <location>
        <begin position="114"/>
        <end position="163"/>
    </location>
</feature>
<evidence type="ECO:0000256" key="4">
    <source>
        <dbReference type="ARBA" id="ARBA00022692"/>
    </source>
</evidence>
<keyword evidence="5 8" id="KW-1133">Transmembrane helix</keyword>